<accession>A0A0C3D1E2</accession>
<sequence>MKERHLKVTAFCQLIYDKGYVINTPQVEALLKEESLVPTMNAFSEHLSHTGFDFFLMLVMDLLHEFELGVWKAVFIHLLRMLESLKGDQLAELDRRYQKVPTFGCSIICRLCKNVSKLKQMTAHRFEDLLQCAILTFEALLPDLHNNQVAKFSFLLAHWHSLAKLRLHTDETLAVFEKVNVCLGIELCTFANETCAAFSTKEL</sequence>
<dbReference type="EMBL" id="KN822576">
    <property type="protein sequence ID" value="KIM50229.1"/>
    <property type="molecule type" value="Genomic_DNA"/>
</dbReference>
<reference evidence="1 2" key="1">
    <citation type="submission" date="2014-04" db="EMBL/GenBank/DDBJ databases">
        <authorList>
            <consortium name="DOE Joint Genome Institute"/>
            <person name="Kuo A."/>
            <person name="Kohler A."/>
            <person name="Nagy L.G."/>
            <person name="Floudas D."/>
            <person name="Copeland A."/>
            <person name="Barry K.W."/>
            <person name="Cichocki N."/>
            <person name="Veneault-Fourrey C."/>
            <person name="LaButti K."/>
            <person name="Lindquist E.A."/>
            <person name="Lipzen A."/>
            <person name="Lundell T."/>
            <person name="Morin E."/>
            <person name="Murat C."/>
            <person name="Sun H."/>
            <person name="Tunlid A."/>
            <person name="Henrissat B."/>
            <person name="Grigoriev I.V."/>
            <person name="Hibbett D.S."/>
            <person name="Martin F."/>
            <person name="Nordberg H.P."/>
            <person name="Cantor M.N."/>
            <person name="Hua S.X."/>
        </authorList>
    </citation>
    <scope>NUCLEOTIDE SEQUENCE [LARGE SCALE GENOMIC DNA]</scope>
    <source>
        <strain evidence="1 2">Foug A</strain>
    </source>
</reference>
<dbReference type="STRING" id="1036808.A0A0C3D1E2"/>
<dbReference type="Proteomes" id="UP000053989">
    <property type="component" value="Unassembled WGS sequence"/>
</dbReference>
<dbReference type="OrthoDB" id="3269417at2759"/>
<evidence type="ECO:0000313" key="1">
    <source>
        <dbReference type="EMBL" id="KIM50229.1"/>
    </source>
</evidence>
<proteinExistence type="predicted"/>
<keyword evidence="2" id="KW-1185">Reference proteome</keyword>
<dbReference type="InParanoid" id="A0A0C3D1E2"/>
<evidence type="ECO:0000313" key="2">
    <source>
        <dbReference type="Proteomes" id="UP000053989"/>
    </source>
</evidence>
<name>A0A0C3D1E2_9AGAM</name>
<protein>
    <submittedName>
        <fullName evidence="1">Uncharacterized protein</fullName>
    </submittedName>
</protein>
<dbReference type="HOGENOM" id="CLU_116861_0_0_1"/>
<dbReference type="AlphaFoldDB" id="A0A0C3D1E2"/>
<reference evidence="2" key="2">
    <citation type="submission" date="2015-01" db="EMBL/GenBank/DDBJ databases">
        <title>Evolutionary Origins and Diversification of the Mycorrhizal Mutualists.</title>
        <authorList>
            <consortium name="DOE Joint Genome Institute"/>
            <consortium name="Mycorrhizal Genomics Consortium"/>
            <person name="Kohler A."/>
            <person name="Kuo A."/>
            <person name="Nagy L.G."/>
            <person name="Floudas D."/>
            <person name="Copeland A."/>
            <person name="Barry K.W."/>
            <person name="Cichocki N."/>
            <person name="Veneault-Fourrey C."/>
            <person name="LaButti K."/>
            <person name="Lindquist E.A."/>
            <person name="Lipzen A."/>
            <person name="Lundell T."/>
            <person name="Morin E."/>
            <person name="Murat C."/>
            <person name="Riley R."/>
            <person name="Ohm R."/>
            <person name="Sun H."/>
            <person name="Tunlid A."/>
            <person name="Henrissat B."/>
            <person name="Grigoriev I.V."/>
            <person name="Hibbett D.S."/>
            <person name="Martin F."/>
        </authorList>
    </citation>
    <scope>NUCLEOTIDE SEQUENCE [LARGE SCALE GENOMIC DNA]</scope>
    <source>
        <strain evidence="2">Foug A</strain>
    </source>
</reference>
<organism evidence="1 2">
    <name type="scientific">Scleroderma citrinum Foug A</name>
    <dbReference type="NCBI Taxonomy" id="1036808"/>
    <lineage>
        <taxon>Eukaryota</taxon>
        <taxon>Fungi</taxon>
        <taxon>Dikarya</taxon>
        <taxon>Basidiomycota</taxon>
        <taxon>Agaricomycotina</taxon>
        <taxon>Agaricomycetes</taxon>
        <taxon>Agaricomycetidae</taxon>
        <taxon>Boletales</taxon>
        <taxon>Sclerodermatineae</taxon>
        <taxon>Sclerodermataceae</taxon>
        <taxon>Scleroderma</taxon>
    </lineage>
</organism>
<gene>
    <name evidence="1" type="ORF">SCLCIDRAFT_34500</name>
</gene>